<protein>
    <submittedName>
        <fullName evidence="1">Uncharacterized protein</fullName>
    </submittedName>
</protein>
<dbReference type="RefSeq" id="WP_086185715.1">
    <property type="nucleotide sequence ID" value="NZ_FNPK01000006.1"/>
</dbReference>
<proteinExistence type="predicted"/>
<sequence>MDVVGYLHHADLLLEDEQGVAIISGNHYVLSLGDKVYIQHIIDQETKLYQVHISFASTEHAMLHEDEIQIKFEGCRESLREYIHATTVH</sequence>
<evidence type="ECO:0000313" key="2">
    <source>
        <dbReference type="Proteomes" id="UP000199035"/>
    </source>
</evidence>
<gene>
    <name evidence="1" type="ORF">SAMN05421643_106141</name>
</gene>
<dbReference type="EMBL" id="FNPK01000006">
    <property type="protein sequence ID" value="SDY26763.1"/>
    <property type="molecule type" value="Genomic_DNA"/>
</dbReference>
<accession>A0A1H3IFW6</accession>
<organism evidence="1 2">
    <name type="scientific">Acinetobacter kyonggiensis</name>
    <dbReference type="NCBI Taxonomy" id="595670"/>
    <lineage>
        <taxon>Bacteria</taxon>
        <taxon>Pseudomonadati</taxon>
        <taxon>Pseudomonadota</taxon>
        <taxon>Gammaproteobacteria</taxon>
        <taxon>Moraxellales</taxon>
        <taxon>Moraxellaceae</taxon>
        <taxon>Acinetobacter</taxon>
    </lineage>
</organism>
<dbReference type="Proteomes" id="UP000199035">
    <property type="component" value="Unassembled WGS sequence"/>
</dbReference>
<keyword evidence="2" id="KW-1185">Reference proteome</keyword>
<name>A0A1H3IFW6_9GAMM</name>
<reference evidence="2" key="1">
    <citation type="submission" date="2016-10" db="EMBL/GenBank/DDBJ databases">
        <authorList>
            <person name="Varghese N."/>
            <person name="Submissions S."/>
        </authorList>
    </citation>
    <scope>NUCLEOTIDE SEQUENCE [LARGE SCALE GENOMIC DNA]</scope>
    <source>
        <strain evidence="2">ANC 5109</strain>
    </source>
</reference>
<dbReference type="STRING" id="595670.SAMN05421643_106141"/>
<evidence type="ECO:0000313" key="1">
    <source>
        <dbReference type="EMBL" id="SDY26763.1"/>
    </source>
</evidence>
<dbReference type="AlphaFoldDB" id="A0A1H3IFW6"/>